<protein>
    <submittedName>
        <fullName evidence="3">Uncharacterized protein</fullName>
    </submittedName>
</protein>
<reference evidence="3 4" key="1">
    <citation type="submission" date="2014-10" db="EMBL/GenBank/DDBJ databases">
        <title>Draft genome of the hookworm Ancylostoma caninum.</title>
        <authorList>
            <person name="Mitreva M."/>
        </authorList>
    </citation>
    <scope>NUCLEOTIDE SEQUENCE [LARGE SCALE GENOMIC DNA]</scope>
    <source>
        <strain evidence="3 4">Baltimore</strain>
    </source>
</reference>
<feature type="compositionally biased region" description="Polar residues" evidence="1">
    <location>
        <begin position="179"/>
        <end position="190"/>
    </location>
</feature>
<dbReference type="OrthoDB" id="10425674at2759"/>
<gene>
    <name evidence="3" type="ORF">ANCCAN_09798</name>
</gene>
<accession>A0A368GMK5</accession>
<evidence type="ECO:0000313" key="4">
    <source>
        <dbReference type="Proteomes" id="UP000252519"/>
    </source>
</evidence>
<evidence type="ECO:0000256" key="1">
    <source>
        <dbReference type="SAM" id="MobiDB-lite"/>
    </source>
</evidence>
<name>A0A368GMK5_ANCCA</name>
<dbReference type="EMBL" id="JOJR01000135">
    <property type="protein sequence ID" value="RCN44215.1"/>
    <property type="molecule type" value="Genomic_DNA"/>
</dbReference>
<feature type="chain" id="PRO_5017018761" evidence="2">
    <location>
        <begin position="24"/>
        <end position="190"/>
    </location>
</feature>
<keyword evidence="2" id="KW-0732">Signal</keyword>
<evidence type="ECO:0000313" key="3">
    <source>
        <dbReference type="EMBL" id="RCN44215.1"/>
    </source>
</evidence>
<feature type="signal peptide" evidence="2">
    <location>
        <begin position="1"/>
        <end position="23"/>
    </location>
</feature>
<comment type="caution">
    <text evidence="3">The sequence shown here is derived from an EMBL/GenBank/DDBJ whole genome shotgun (WGS) entry which is preliminary data.</text>
</comment>
<feature type="region of interest" description="Disordered" evidence="1">
    <location>
        <begin position="166"/>
        <end position="190"/>
    </location>
</feature>
<evidence type="ECO:0000256" key="2">
    <source>
        <dbReference type="SAM" id="SignalP"/>
    </source>
</evidence>
<dbReference type="AlphaFoldDB" id="A0A368GMK5"/>
<sequence>MIDRTEMLLVMAIIMEWAYQTYTVPDNLVKKHTEWCRSYSIMNMFMNEKKNVKLIHPDYLTKLDPQSKKQVLSMAVWTSPRFSNRESCVMQDKFHKMKPGDHSEQQLKAAEVEKASRPRTPEEELIVIEDDNPDFWKFTAKNDQEISQQLKLLREMRPTRKQATLLSTDAHHGGASKNVGKSSAGSIALI</sequence>
<organism evidence="3 4">
    <name type="scientific">Ancylostoma caninum</name>
    <name type="common">Dog hookworm</name>
    <dbReference type="NCBI Taxonomy" id="29170"/>
    <lineage>
        <taxon>Eukaryota</taxon>
        <taxon>Metazoa</taxon>
        <taxon>Ecdysozoa</taxon>
        <taxon>Nematoda</taxon>
        <taxon>Chromadorea</taxon>
        <taxon>Rhabditida</taxon>
        <taxon>Rhabditina</taxon>
        <taxon>Rhabditomorpha</taxon>
        <taxon>Strongyloidea</taxon>
        <taxon>Ancylostomatidae</taxon>
        <taxon>Ancylostomatinae</taxon>
        <taxon>Ancylostoma</taxon>
    </lineage>
</organism>
<keyword evidence="4" id="KW-1185">Reference proteome</keyword>
<dbReference type="Proteomes" id="UP000252519">
    <property type="component" value="Unassembled WGS sequence"/>
</dbReference>
<proteinExistence type="predicted"/>